<sequence length="317" mass="36708">MIKDADKFYDSLAKETVECPLCAFEENTPLYDNDRYGMGVKTVICGQCSLIYINPRPTEDEMAVFYREHYRKFYESVERPNKNYINSGPFIPRAKFVIDVLKPYLEKADSIFDFGCAEGTLLHLVEKKYSHLKTFGLEPSLEFGKYAQEQLKGDVFIGSYQEFVHSKPKDTFDILTCNHVLEHILDPKEFLLTLKGFMHKESVLYIEVPNIADNRVKGIGALHIGHVLYFDPLTLKLLLEKCGFEVLKLYTKNLPAKTPAMSAICRKIFYDLPVKYPDITHIESKKNRFLNNVVFPEGVESKNYNSLLKKLKRRFIK</sequence>
<gene>
    <name evidence="1" type="ORF">ACFSR8_14340</name>
</gene>
<dbReference type="PANTHER" id="PTHR43861:SF6">
    <property type="entry name" value="METHYLTRANSFERASE TYPE 11"/>
    <property type="match status" value="1"/>
</dbReference>
<dbReference type="GO" id="GO:0032259">
    <property type="term" value="P:methylation"/>
    <property type="evidence" value="ECO:0007669"/>
    <property type="project" value="UniProtKB-KW"/>
</dbReference>
<accession>A0ABW5TEE2</accession>
<keyword evidence="1" id="KW-0489">Methyltransferase</keyword>
<dbReference type="EC" id="2.1.1.-" evidence="1"/>
<keyword evidence="2" id="KW-1185">Reference proteome</keyword>
<organism evidence="1 2">
    <name type="scientific">Hyunsoonleella rubra</name>
    <dbReference type="NCBI Taxonomy" id="1737062"/>
    <lineage>
        <taxon>Bacteria</taxon>
        <taxon>Pseudomonadati</taxon>
        <taxon>Bacteroidota</taxon>
        <taxon>Flavobacteriia</taxon>
        <taxon>Flavobacteriales</taxon>
        <taxon>Flavobacteriaceae</taxon>
    </lineage>
</organism>
<keyword evidence="1" id="KW-0808">Transferase</keyword>
<dbReference type="RefSeq" id="WP_380293212.1">
    <property type="nucleotide sequence ID" value="NZ_JBHULY010000034.1"/>
</dbReference>
<proteinExistence type="predicted"/>
<dbReference type="EMBL" id="JBHULY010000034">
    <property type="protein sequence ID" value="MFD2727399.1"/>
    <property type="molecule type" value="Genomic_DNA"/>
</dbReference>
<evidence type="ECO:0000313" key="1">
    <source>
        <dbReference type="EMBL" id="MFD2727399.1"/>
    </source>
</evidence>
<dbReference type="Pfam" id="PF13489">
    <property type="entry name" value="Methyltransf_23"/>
    <property type="match status" value="1"/>
</dbReference>
<dbReference type="PANTHER" id="PTHR43861">
    <property type="entry name" value="TRANS-ACONITATE 2-METHYLTRANSFERASE-RELATED"/>
    <property type="match status" value="1"/>
</dbReference>
<dbReference type="Gene3D" id="3.40.50.150">
    <property type="entry name" value="Vaccinia Virus protein VP39"/>
    <property type="match status" value="1"/>
</dbReference>
<protein>
    <submittedName>
        <fullName evidence="1">Class I SAM-dependent methyltransferase</fullName>
        <ecNumber evidence="1">2.1.1.-</ecNumber>
    </submittedName>
</protein>
<dbReference type="InterPro" id="IPR029063">
    <property type="entry name" value="SAM-dependent_MTases_sf"/>
</dbReference>
<reference evidence="2" key="1">
    <citation type="journal article" date="2019" name="Int. J. Syst. Evol. Microbiol.">
        <title>The Global Catalogue of Microorganisms (GCM) 10K type strain sequencing project: providing services to taxonomists for standard genome sequencing and annotation.</title>
        <authorList>
            <consortium name="The Broad Institute Genomics Platform"/>
            <consortium name="The Broad Institute Genome Sequencing Center for Infectious Disease"/>
            <person name="Wu L."/>
            <person name="Ma J."/>
        </authorList>
    </citation>
    <scope>NUCLEOTIDE SEQUENCE [LARGE SCALE GENOMIC DNA]</scope>
    <source>
        <strain evidence="2">KCTC 42398</strain>
    </source>
</reference>
<dbReference type="SUPFAM" id="SSF53335">
    <property type="entry name" value="S-adenosyl-L-methionine-dependent methyltransferases"/>
    <property type="match status" value="1"/>
</dbReference>
<comment type="caution">
    <text evidence="1">The sequence shown here is derived from an EMBL/GenBank/DDBJ whole genome shotgun (WGS) entry which is preliminary data.</text>
</comment>
<dbReference type="GO" id="GO:0008168">
    <property type="term" value="F:methyltransferase activity"/>
    <property type="evidence" value="ECO:0007669"/>
    <property type="project" value="UniProtKB-KW"/>
</dbReference>
<name>A0ABW5TEE2_9FLAO</name>
<dbReference type="Proteomes" id="UP001597476">
    <property type="component" value="Unassembled WGS sequence"/>
</dbReference>
<evidence type="ECO:0000313" key="2">
    <source>
        <dbReference type="Proteomes" id="UP001597476"/>
    </source>
</evidence>